<organism evidence="2 3">
    <name type="scientific">Blastomyces percursus</name>
    <dbReference type="NCBI Taxonomy" id="1658174"/>
    <lineage>
        <taxon>Eukaryota</taxon>
        <taxon>Fungi</taxon>
        <taxon>Dikarya</taxon>
        <taxon>Ascomycota</taxon>
        <taxon>Pezizomycotina</taxon>
        <taxon>Eurotiomycetes</taxon>
        <taxon>Eurotiomycetidae</taxon>
        <taxon>Onygenales</taxon>
        <taxon>Ajellomycetaceae</taxon>
        <taxon>Blastomyces</taxon>
    </lineage>
</organism>
<dbReference type="EMBL" id="LGTZ01000061">
    <property type="protein sequence ID" value="OJD27820.1"/>
    <property type="molecule type" value="Genomic_DNA"/>
</dbReference>
<dbReference type="VEuPathDB" id="FungiDB:ACJ73_00792"/>
<feature type="compositionally biased region" description="Low complexity" evidence="1">
    <location>
        <begin position="1"/>
        <end position="18"/>
    </location>
</feature>
<protein>
    <submittedName>
        <fullName evidence="2">Uncharacterized protein</fullName>
    </submittedName>
</protein>
<accession>A0A1J9RIL9</accession>
<sequence>MEAESIVECSESSPISESIENENETSEIVYRASRGSHQPGGYHPKGYMQKFKHRLRFHMGHIAASTSMAPYTFLSLFSPFGFGNPANDVTTGAVDNSSTNCTGNWIFQLNHPGIDDLSANPVPYLIPLSMECLEYGDW</sequence>
<feature type="region of interest" description="Disordered" evidence="1">
    <location>
        <begin position="1"/>
        <end position="22"/>
    </location>
</feature>
<reference evidence="2 3" key="1">
    <citation type="submission" date="2015-08" db="EMBL/GenBank/DDBJ databases">
        <title>Emmonsia species relationships and genome sequence.</title>
        <authorList>
            <person name="Cuomo C.A."/>
            <person name="Schwartz I.S."/>
            <person name="Kenyon C."/>
            <person name="De Hoog G.S."/>
            <person name="Govender N.P."/>
            <person name="Botha A."/>
            <person name="Moreno L."/>
            <person name="De Vries M."/>
            <person name="Munoz J.F."/>
            <person name="Stielow J.B."/>
        </authorList>
    </citation>
    <scope>NUCLEOTIDE SEQUENCE [LARGE SCALE GENOMIC DNA]</scope>
    <source>
        <strain evidence="2 3">EI222</strain>
    </source>
</reference>
<name>A0A1J9RIL9_9EURO</name>
<comment type="caution">
    <text evidence="2">The sequence shown here is derived from an EMBL/GenBank/DDBJ whole genome shotgun (WGS) entry which is preliminary data.</text>
</comment>
<proteinExistence type="predicted"/>
<keyword evidence="3" id="KW-1185">Reference proteome</keyword>
<dbReference type="Proteomes" id="UP000242791">
    <property type="component" value="Unassembled WGS sequence"/>
</dbReference>
<gene>
    <name evidence="2" type="ORF">ACJ73_00792</name>
</gene>
<dbReference type="AlphaFoldDB" id="A0A1J9RIL9"/>
<evidence type="ECO:0000313" key="2">
    <source>
        <dbReference type="EMBL" id="OJD27820.1"/>
    </source>
</evidence>
<evidence type="ECO:0000313" key="3">
    <source>
        <dbReference type="Proteomes" id="UP000242791"/>
    </source>
</evidence>
<evidence type="ECO:0000256" key="1">
    <source>
        <dbReference type="SAM" id="MobiDB-lite"/>
    </source>
</evidence>